<evidence type="ECO:0000313" key="3">
    <source>
        <dbReference type="Proteomes" id="UP000663935"/>
    </source>
</evidence>
<dbReference type="RefSeq" id="WP_207973323.1">
    <property type="nucleotide sequence ID" value="NZ_CP071795.1"/>
</dbReference>
<sequence>MKRTLLLIGITLFTLASYGQKKTDFGIKGGLNYSSFVGNNDNEISTYYKGKVGFHIGAFFSFKVNEKLSIRPEILYSKQDSDLIINNLRILTYGVGGMFYINTVEGNIKESMLYIPIILEYKLNEKLNFGAGPQFGYSLNREFKFEKLSKEVLSLIDNSENFEIGIGLELEYLLTANYGISLRYNFGIIERQNSNTSVIQLGMNYKF</sequence>
<dbReference type="InterPro" id="IPR011250">
    <property type="entry name" value="OMP/PagP_B-barrel"/>
</dbReference>
<dbReference type="SUPFAM" id="SSF56925">
    <property type="entry name" value="OMPA-like"/>
    <property type="match status" value="1"/>
</dbReference>
<organism evidence="2 3">
    <name type="scientific">Polaribacter batillariae</name>
    <dbReference type="NCBI Taxonomy" id="2808900"/>
    <lineage>
        <taxon>Bacteria</taxon>
        <taxon>Pseudomonadati</taxon>
        <taxon>Bacteroidota</taxon>
        <taxon>Flavobacteriia</taxon>
        <taxon>Flavobacteriales</taxon>
        <taxon>Flavobacteriaceae</taxon>
    </lineage>
</organism>
<dbReference type="Pfam" id="PF13568">
    <property type="entry name" value="OMP_b-brl_2"/>
    <property type="match status" value="1"/>
</dbReference>
<evidence type="ECO:0000259" key="1">
    <source>
        <dbReference type="Pfam" id="PF13568"/>
    </source>
</evidence>
<dbReference type="EMBL" id="CP071795">
    <property type="protein sequence ID" value="QTD39215.1"/>
    <property type="molecule type" value="Genomic_DNA"/>
</dbReference>
<accession>A0ABX7SY81</accession>
<feature type="domain" description="Outer membrane protein beta-barrel" evidence="1">
    <location>
        <begin position="22"/>
        <end position="189"/>
    </location>
</feature>
<proteinExistence type="predicted"/>
<dbReference type="InterPro" id="IPR025665">
    <property type="entry name" value="Beta-barrel_OMP_2"/>
</dbReference>
<keyword evidence="3" id="KW-1185">Reference proteome</keyword>
<dbReference type="Proteomes" id="UP000663935">
    <property type="component" value="Chromosome"/>
</dbReference>
<gene>
    <name evidence="2" type="ORF">JL193_08260</name>
</gene>
<evidence type="ECO:0000313" key="2">
    <source>
        <dbReference type="EMBL" id="QTD39215.1"/>
    </source>
</evidence>
<protein>
    <submittedName>
        <fullName evidence="2">PorT family protein</fullName>
    </submittedName>
</protein>
<name>A0ABX7SY81_9FLAO</name>
<reference evidence="2 3" key="1">
    <citation type="submission" date="2021-03" db="EMBL/GenBank/DDBJ databases">
        <title>Complete genome of Polaribacter_sp.G4M1.</title>
        <authorList>
            <person name="Jeong S.W."/>
            <person name="Bae J.W."/>
        </authorList>
    </citation>
    <scope>NUCLEOTIDE SEQUENCE [LARGE SCALE GENOMIC DNA]</scope>
    <source>
        <strain evidence="2 3">G4M1</strain>
    </source>
</reference>